<feature type="binding site" evidence="7">
    <location>
        <position position="86"/>
    </location>
    <ligand>
        <name>Mg(2+)</name>
        <dbReference type="ChEBI" id="CHEBI:18420"/>
    </ligand>
</feature>
<reference evidence="10" key="1">
    <citation type="submission" date="2022-11" db="EMBL/GenBank/DDBJ databases">
        <authorList>
            <person name="Morgan W.R."/>
            <person name="Tartar A."/>
        </authorList>
    </citation>
    <scope>NUCLEOTIDE SEQUENCE</scope>
    <source>
        <strain evidence="10">ARSEF 373</strain>
    </source>
</reference>
<dbReference type="PROSITE" id="PS51882">
    <property type="entry name" value="G_ALPHA"/>
    <property type="match status" value="1"/>
</dbReference>
<sequence length="391" mass="44668">HSRRRDGNAEQEQELLGTGRPRTKPVAPSQHTRRARMGLCASQAVDGDKVAYAKSRELDAKNEEAHRAEQEKVKLLLLGAGESGKSTVFKQMKILYGAPLTEEEKRHSTPIIYNNVITSMKILIDQCAELKLKGEVQCIQDFEDIRAISDEAEVNPVVGQKVKNLWNDAGIQATWARRAEFQIVESVKYYFNDLDRIMRDDYAATQQDMLYARVRTSGIVEERYQIDGATFVMYDVGGQRNERKKWIHCFEDVTAVIFVAALSEYDQSLYEDASTNRMMEAITLFDEIVNNRFFLNSAMILFLNKKDLFQDKIKKVDPKSVEVFKDFPGGIGDYELGVQYFLGKFLEVNRQPEKEIYHHVTCATDSQNVQVVFNACKDIILKQNIKGSGFM</sequence>
<feature type="non-terminal residue" evidence="10">
    <location>
        <position position="1"/>
    </location>
</feature>
<evidence type="ECO:0000256" key="4">
    <source>
        <dbReference type="ARBA" id="ARBA00023134"/>
    </source>
</evidence>
<feature type="coiled-coil region" evidence="8">
    <location>
        <begin position="51"/>
        <end position="78"/>
    </location>
</feature>
<dbReference type="CDD" id="cd00066">
    <property type="entry name" value="G-alpha"/>
    <property type="match status" value="1"/>
</dbReference>
<dbReference type="Gene3D" id="3.40.50.300">
    <property type="entry name" value="P-loop containing nucleotide triphosphate hydrolases"/>
    <property type="match status" value="1"/>
</dbReference>
<dbReference type="SMART" id="SM00275">
    <property type="entry name" value="G_alpha"/>
    <property type="match status" value="1"/>
</dbReference>
<dbReference type="GO" id="GO:0005525">
    <property type="term" value="F:GTP binding"/>
    <property type="evidence" value="ECO:0007669"/>
    <property type="project" value="UniProtKB-KW"/>
</dbReference>
<dbReference type="GO" id="GO:0007188">
    <property type="term" value="P:adenylate cyclase-modulating G protein-coupled receptor signaling pathway"/>
    <property type="evidence" value="ECO:0007669"/>
    <property type="project" value="TreeGrafter"/>
</dbReference>
<feature type="binding site" evidence="6">
    <location>
        <begin position="210"/>
        <end position="216"/>
    </location>
    <ligand>
        <name>GTP</name>
        <dbReference type="ChEBI" id="CHEBI:37565"/>
    </ligand>
</feature>
<dbReference type="SUPFAM" id="SSF47895">
    <property type="entry name" value="Transducin (alpha subunit), insertion domain"/>
    <property type="match status" value="1"/>
</dbReference>
<dbReference type="EMBL" id="DAKRPA010000025">
    <property type="protein sequence ID" value="DBA02951.1"/>
    <property type="molecule type" value="Genomic_DNA"/>
</dbReference>
<dbReference type="PRINTS" id="PR00318">
    <property type="entry name" value="GPROTEINA"/>
</dbReference>
<dbReference type="PANTHER" id="PTHR10218:SF302">
    <property type="entry name" value="GUANINE NUCLEOTIDE-BINDING PROTEIN ALPHA-5 SUBUNIT"/>
    <property type="match status" value="1"/>
</dbReference>
<evidence type="ECO:0000256" key="2">
    <source>
        <dbReference type="ARBA" id="ARBA00022741"/>
    </source>
</evidence>
<feature type="region of interest" description="Disordered" evidence="9">
    <location>
        <begin position="1"/>
        <end position="36"/>
    </location>
</feature>
<dbReference type="SUPFAM" id="SSF52540">
    <property type="entry name" value="P-loop containing nucleoside triphosphate hydrolases"/>
    <property type="match status" value="1"/>
</dbReference>
<evidence type="ECO:0000256" key="3">
    <source>
        <dbReference type="ARBA" id="ARBA00022842"/>
    </source>
</evidence>
<evidence type="ECO:0000313" key="11">
    <source>
        <dbReference type="Proteomes" id="UP001146120"/>
    </source>
</evidence>
<evidence type="ECO:0000256" key="7">
    <source>
        <dbReference type="PIRSR" id="PIRSR601019-2"/>
    </source>
</evidence>
<feature type="binding site" evidence="6">
    <location>
        <begin position="304"/>
        <end position="307"/>
    </location>
    <ligand>
        <name>GTP</name>
        <dbReference type="ChEBI" id="CHEBI:37565"/>
    </ligand>
</feature>
<accession>A0AAV2Z6H4</accession>
<keyword evidence="11" id="KW-1185">Reference proteome</keyword>
<dbReference type="InterPro" id="IPR027417">
    <property type="entry name" value="P-loop_NTPase"/>
</dbReference>
<dbReference type="GO" id="GO:0003924">
    <property type="term" value="F:GTPase activity"/>
    <property type="evidence" value="ECO:0007669"/>
    <property type="project" value="InterPro"/>
</dbReference>
<feature type="binding site" evidence="6">
    <location>
        <position position="363"/>
    </location>
    <ligand>
        <name>GTP</name>
        <dbReference type="ChEBI" id="CHEBI:37565"/>
    </ligand>
</feature>
<evidence type="ECO:0000256" key="6">
    <source>
        <dbReference type="PIRSR" id="PIRSR601019-1"/>
    </source>
</evidence>
<keyword evidence="2 6" id="KW-0547">Nucleotide-binding</keyword>
<dbReference type="GO" id="GO:0031683">
    <property type="term" value="F:G-protein beta/gamma-subunit complex binding"/>
    <property type="evidence" value="ECO:0007669"/>
    <property type="project" value="InterPro"/>
</dbReference>
<dbReference type="InterPro" id="IPR001019">
    <property type="entry name" value="Gprotein_alpha_su"/>
</dbReference>
<dbReference type="Proteomes" id="UP001146120">
    <property type="component" value="Unassembled WGS sequence"/>
</dbReference>
<proteinExistence type="predicted"/>
<feature type="binding site" evidence="6">
    <location>
        <begin position="82"/>
        <end position="87"/>
    </location>
    <ligand>
        <name>GTP</name>
        <dbReference type="ChEBI" id="CHEBI:37565"/>
    </ligand>
</feature>
<dbReference type="GO" id="GO:0005834">
    <property type="term" value="C:heterotrimeric G-protein complex"/>
    <property type="evidence" value="ECO:0007669"/>
    <property type="project" value="TreeGrafter"/>
</dbReference>
<evidence type="ECO:0000256" key="9">
    <source>
        <dbReference type="SAM" id="MobiDB-lite"/>
    </source>
</evidence>
<dbReference type="GO" id="GO:0001664">
    <property type="term" value="F:G protein-coupled receptor binding"/>
    <property type="evidence" value="ECO:0007669"/>
    <property type="project" value="TreeGrafter"/>
</dbReference>
<protein>
    <recommendedName>
        <fullName evidence="12">G-protein alpha subunit</fullName>
    </recommendedName>
</protein>
<dbReference type="GO" id="GO:0046872">
    <property type="term" value="F:metal ion binding"/>
    <property type="evidence" value="ECO:0007669"/>
    <property type="project" value="UniProtKB-KW"/>
</dbReference>
<keyword evidence="5" id="KW-0807">Transducer</keyword>
<evidence type="ECO:0000256" key="5">
    <source>
        <dbReference type="ARBA" id="ARBA00023224"/>
    </source>
</evidence>
<evidence type="ECO:0008006" key="12">
    <source>
        <dbReference type="Google" id="ProtNLM"/>
    </source>
</evidence>
<evidence type="ECO:0000313" key="10">
    <source>
        <dbReference type="EMBL" id="DBA02951.1"/>
    </source>
</evidence>
<dbReference type="AlphaFoldDB" id="A0AAV2Z6H4"/>
<keyword evidence="3 7" id="KW-0460">Magnesium</keyword>
<reference evidence="10" key="2">
    <citation type="journal article" date="2023" name="Microbiol Resour">
        <title>Decontamination and Annotation of the Draft Genome Sequence of the Oomycete Lagenidium giganteum ARSEF 373.</title>
        <authorList>
            <person name="Morgan W.R."/>
            <person name="Tartar A."/>
        </authorList>
    </citation>
    <scope>NUCLEOTIDE SEQUENCE</scope>
    <source>
        <strain evidence="10">ARSEF 373</strain>
    </source>
</reference>
<dbReference type="FunFam" id="3.40.50.300:FF:000563">
    <property type="entry name" value="Guanine nucleotide-binding protein alpha subunit"/>
    <property type="match status" value="1"/>
</dbReference>
<dbReference type="GO" id="GO:0005737">
    <property type="term" value="C:cytoplasm"/>
    <property type="evidence" value="ECO:0007669"/>
    <property type="project" value="TreeGrafter"/>
</dbReference>
<dbReference type="InterPro" id="IPR011025">
    <property type="entry name" value="GproteinA_insert"/>
</dbReference>
<dbReference type="Pfam" id="PF00503">
    <property type="entry name" value="G-alpha"/>
    <property type="match status" value="1"/>
</dbReference>
<comment type="caution">
    <text evidence="10">The sequence shown here is derived from an EMBL/GenBank/DDBJ whole genome shotgun (WGS) entry which is preliminary data.</text>
</comment>
<keyword evidence="1 7" id="KW-0479">Metal-binding</keyword>
<organism evidence="10 11">
    <name type="scientific">Lagenidium giganteum</name>
    <dbReference type="NCBI Taxonomy" id="4803"/>
    <lineage>
        <taxon>Eukaryota</taxon>
        <taxon>Sar</taxon>
        <taxon>Stramenopiles</taxon>
        <taxon>Oomycota</taxon>
        <taxon>Peronosporomycetes</taxon>
        <taxon>Pythiales</taxon>
        <taxon>Pythiaceae</taxon>
    </lineage>
</organism>
<dbReference type="PANTHER" id="PTHR10218">
    <property type="entry name" value="GTP-BINDING PROTEIN ALPHA SUBUNIT"/>
    <property type="match status" value="1"/>
</dbReference>
<name>A0AAV2Z6H4_9STRA</name>
<evidence type="ECO:0000256" key="1">
    <source>
        <dbReference type="ARBA" id="ARBA00022723"/>
    </source>
</evidence>
<feature type="binding site" evidence="7">
    <location>
        <position position="216"/>
    </location>
    <ligand>
        <name>Mg(2+)</name>
        <dbReference type="ChEBI" id="CHEBI:18420"/>
    </ligand>
</feature>
<gene>
    <name evidence="10" type="ORF">N0F65_005978</name>
</gene>
<feature type="binding site" evidence="6">
    <location>
        <begin position="235"/>
        <end position="239"/>
    </location>
    <ligand>
        <name>GTP</name>
        <dbReference type="ChEBI" id="CHEBI:37565"/>
    </ligand>
</feature>
<keyword evidence="4 6" id="KW-0342">GTP-binding</keyword>
<evidence type="ECO:0000256" key="8">
    <source>
        <dbReference type="SAM" id="Coils"/>
    </source>
</evidence>
<keyword evidence="8" id="KW-0175">Coiled coil</keyword>
<dbReference type="Gene3D" id="1.10.400.10">
    <property type="entry name" value="GI Alpha 1, domain 2-like"/>
    <property type="match status" value="1"/>
</dbReference>
<dbReference type="FunFam" id="1.10.400.10:FF:000014">
    <property type="entry name" value="G-protein alpha subunit 1"/>
    <property type="match status" value="1"/>
</dbReference>